<reference evidence="2 3" key="1">
    <citation type="submission" date="2020-08" db="EMBL/GenBank/DDBJ databases">
        <title>Sequencing the genomes of 1000 actinobacteria strains.</title>
        <authorList>
            <person name="Klenk H.-P."/>
        </authorList>
    </citation>
    <scope>NUCLEOTIDE SEQUENCE [LARGE SCALE GENOMIC DNA]</scope>
    <source>
        <strain evidence="2 3">DSM 44786</strain>
    </source>
</reference>
<dbReference type="GO" id="GO:0005829">
    <property type="term" value="C:cytosol"/>
    <property type="evidence" value="ECO:0007669"/>
    <property type="project" value="TreeGrafter"/>
</dbReference>
<gene>
    <name evidence="2" type="ORF">F4556_005952</name>
</gene>
<dbReference type="InterPro" id="IPR010996">
    <property type="entry name" value="HHH_MUS81"/>
</dbReference>
<dbReference type="InterPro" id="IPR027421">
    <property type="entry name" value="DNA_pol_lamdba_lyase_dom_sf"/>
</dbReference>
<dbReference type="SUPFAM" id="SSF47802">
    <property type="entry name" value="DNA polymerase beta, N-terminal domain-like"/>
    <property type="match status" value="1"/>
</dbReference>
<dbReference type="InterPro" id="IPR017078">
    <property type="entry name" value="UCP036978_PHPhdr"/>
</dbReference>
<dbReference type="GO" id="GO:0008270">
    <property type="term" value="F:zinc ion binding"/>
    <property type="evidence" value="ECO:0007669"/>
    <property type="project" value="TreeGrafter"/>
</dbReference>
<dbReference type="InterPro" id="IPR004013">
    <property type="entry name" value="PHP_dom"/>
</dbReference>
<dbReference type="InterPro" id="IPR047967">
    <property type="entry name" value="PolX_PHP"/>
</dbReference>
<dbReference type="RefSeq" id="WP_184921569.1">
    <property type="nucleotide sequence ID" value="NZ_JACHJR010000001.1"/>
</dbReference>
<evidence type="ECO:0000313" key="3">
    <source>
        <dbReference type="Proteomes" id="UP000573327"/>
    </source>
</evidence>
<dbReference type="EMBL" id="JACHJR010000001">
    <property type="protein sequence ID" value="MBB4950417.1"/>
    <property type="molecule type" value="Genomic_DNA"/>
</dbReference>
<evidence type="ECO:0000313" key="2">
    <source>
        <dbReference type="EMBL" id="MBB4950417.1"/>
    </source>
</evidence>
<keyword evidence="2" id="KW-0378">Hydrolase</keyword>
<sequence>MDPVRALERIAYLLEREHATEYRVRAFRQAAAAARAHLAEHPDPAALAAGASRLPGIGPTTAKVIAEAVAGRTPAYLAELETRADEPLASGGEDLLAALRGDCHLHSDWSDGQVPIETMASTAIELGHRWAVLTDHSPRLTVAHGLSPERLRRQLDVVAELNTRLAPFELLTGIECDILDDGSLDQEDELLDRVDVVVGSVHSKLRMDPLLMTRRLLNAVRNPRMDILGHCTGRLLGDKPRPESRFDAERVFTACAEAGTAVEINCRPERRDPPSRLIALAVEAGCLFSIDTDAHAPGQLAWQPYGCARAAAAGIGAERVVTTWTAKQLRSWADTRRTPRRR</sequence>
<dbReference type="PIRSF" id="PIRSF036978">
    <property type="entry name" value="UCP036978_PHPhdr"/>
    <property type="match status" value="1"/>
</dbReference>
<dbReference type="InterPro" id="IPR016195">
    <property type="entry name" value="Pol/histidinol_Pase-like"/>
</dbReference>
<evidence type="ECO:0000259" key="1">
    <source>
        <dbReference type="SMART" id="SM00481"/>
    </source>
</evidence>
<dbReference type="InterPro" id="IPR050243">
    <property type="entry name" value="PHP_phosphatase"/>
</dbReference>
<dbReference type="GO" id="GO:0042578">
    <property type="term" value="F:phosphoric ester hydrolase activity"/>
    <property type="evidence" value="ECO:0007669"/>
    <property type="project" value="TreeGrafter"/>
</dbReference>
<dbReference type="Gene3D" id="1.10.150.110">
    <property type="entry name" value="DNA polymerase beta, N-terminal domain-like"/>
    <property type="match status" value="1"/>
</dbReference>
<dbReference type="SUPFAM" id="SSF89550">
    <property type="entry name" value="PHP domain-like"/>
    <property type="match status" value="1"/>
</dbReference>
<dbReference type="CDD" id="cd07436">
    <property type="entry name" value="PHP_PolX"/>
    <property type="match status" value="1"/>
</dbReference>
<comment type="caution">
    <text evidence="2">The sequence shown here is derived from an EMBL/GenBank/DDBJ whole genome shotgun (WGS) entry which is preliminary data.</text>
</comment>
<proteinExistence type="predicted"/>
<dbReference type="NCBIfam" id="NF005928">
    <property type="entry name" value="PRK07945.1"/>
    <property type="match status" value="1"/>
</dbReference>
<dbReference type="PANTHER" id="PTHR36928:SF1">
    <property type="entry name" value="PHOSPHATASE YCDX-RELATED"/>
    <property type="match status" value="1"/>
</dbReference>
<name>A0A7W7SHD8_9ACTN</name>
<feature type="domain" description="Polymerase/histidinol phosphatase N-terminal" evidence="1">
    <location>
        <begin position="101"/>
        <end position="180"/>
    </location>
</feature>
<dbReference type="InterPro" id="IPR003141">
    <property type="entry name" value="Pol/His_phosphatase_N"/>
</dbReference>
<accession>A0A7W7SHD8</accession>
<dbReference type="Pfam" id="PF02811">
    <property type="entry name" value="PHP"/>
    <property type="match status" value="1"/>
</dbReference>
<dbReference type="Proteomes" id="UP000573327">
    <property type="component" value="Unassembled WGS sequence"/>
</dbReference>
<dbReference type="SMART" id="SM00481">
    <property type="entry name" value="POLIIIAc"/>
    <property type="match status" value="1"/>
</dbReference>
<dbReference type="AlphaFoldDB" id="A0A7W7SHD8"/>
<organism evidence="2 3">
    <name type="scientific">Kitasatospora gansuensis</name>
    <dbReference type="NCBI Taxonomy" id="258050"/>
    <lineage>
        <taxon>Bacteria</taxon>
        <taxon>Bacillati</taxon>
        <taxon>Actinomycetota</taxon>
        <taxon>Actinomycetes</taxon>
        <taxon>Kitasatosporales</taxon>
        <taxon>Streptomycetaceae</taxon>
        <taxon>Kitasatospora</taxon>
    </lineage>
</organism>
<keyword evidence="3" id="KW-1185">Reference proteome</keyword>
<dbReference type="FunFam" id="3.20.20.140:FF:000047">
    <property type="entry name" value="PHP domain-containing protein"/>
    <property type="match status" value="1"/>
</dbReference>
<protein>
    <submittedName>
        <fullName evidence="2">Putative hydrolase</fullName>
    </submittedName>
</protein>
<dbReference type="PANTHER" id="PTHR36928">
    <property type="entry name" value="PHOSPHATASE YCDX-RELATED"/>
    <property type="match status" value="1"/>
</dbReference>
<dbReference type="Gene3D" id="3.20.20.140">
    <property type="entry name" value="Metal-dependent hydrolases"/>
    <property type="match status" value="1"/>
</dbReference>
<dbReference type="Pfam" id="PF14716">
    <property type="entry name" value="HHH_8"/>
    <property type="match status" value="1"/>
</dbReference>